<evidence type="ECO:0000259" key="1">
    <source>
        <dbReference type="Pfam" id="PF04324"/>
    </source>
</evidence>
<evidence type="ECO:0000313" key="2">
    <source>
        <dbReference type="EMBL" id="KPC52291.1"/>
    </source>
</evidence>
<dbReference type="AlphaFoldDB" id="A0A0N0GN19"/>
<evidence type="ECO:0000313" key="3">
    <source>
        <dbReference type="Proteomes" id="UP000037939"/>
    </source>
</evidence>
<proteinExistence type="predicted"/>
<name>A0A0N0GN19_9NEIS</name>
<dbReference type="Gene3D" id="1.10.10.1100">
    <property type="entry name" value="BFD-like [2Fe-2S]-binding domain"/>
    <property type="match status" value="1"/>
</dbReference>
<comment type="caution">
    <text evidence="2">The sequence shown here is derived from an EMBL/GenBank/DDBJ whole genome shotgun (WGS) entry which is preliminary data.</text>
</comment>
<dbReference type="STRING" id="857265.WG78_14570"/>
<reference evidence="2 3" key="1">
    <citation type="submission" date="2015-07" db="EMBL/GenBank/DDBJ databases">
        <title>Draft genome sequence of the Amantichitinum ursilacus IGB-41, a new chitin-degrading bacterium.</title>
        <authorList>
            <person name="Kirstahler P."/>
            <person name="Guenther M."/>
            <person name="Grumaz C."/>
            <person name="Rupp S."/>
            <person name="Zibek S."/>
            <person name="Sohn K."/>
        </authorList>
    </citation>
    <scope>NUCLEOTIDE SEQUENCE [LARGE SCALE GENOMIC DNA]</scope>
    <source>
        <strain evidence="2 3">IGB-41</strain>
    </source>
</reference>
<dbReference type="InterPro" id="IPR007419">
    <property type="entry name" value="BFD-like_2Fe2S-bd_dom"/>
</dbReference>
<sequence length="93" mass="9745">MWAGDTSGAAALVQQLVDAQPWQGPRIKVFNSLAGTVPDRVVCNCKQVKESAIRARVTQGDGLDTLKAKLGCGTVCGSCVPEIKRMCASVALV</sequence>
<protein>
    <submittedName>
        <fullName evidence="2">BFD-like [2Fe-2S] binding domain protein</fullName>
    </submittedName>
</protein>
<accession>A0A0N0GN19</accession>
<dbReference type="Pfam" id="PF04324">
    <property type="entry name" value="Fer2_BFD"/>
    <property type="match status" value="1"/>
</dbReference>
<dbReference type="InterPro" id="IPR041854">
    <property type="entry name" value="BFD-like_2Fe2S-bd_dom_sf"/>
</dbReference>
<organism evidence="2 3">
    <name type="scientific">Amantichitinum ursilacus</name>
    <dbReference type="NCBI Taxonomy" id="857265"/>
    <lineage>
        <taxon>Bacteria</taxon>
        <taxon>Pseudomonadati</taxon>
        <taxon>Pseudomonadota</taxon>
        <taxon>Betaproteobacteria</taxon>
        <taxon>Neisseriales</taxon>
        <taxon>Chitinibacteraceae</taxon>
        <taxon>Amantichitinum</taxon>
    </lineage>
</organism>
<dbReference type="OrthoDB" id="7428628at2"/>
<keyword evidence="3" id="KW-1185">Reference proteome</keyword>
<feature type="domain" description="BFD-like [2Fe-2S]-binding" evidence="1">
    <location>
        <begin position="41"/>
        <end position="86"/>
    </location>
</feature>
<dbReference type="EMBL" id="LAQT01000010">
    <property type="protein sequence ID" value="KPC52291.1"/>
    <property type="molecule type" value="Genomic_DNA"/>
</dbReference>
<dbReference type="Proteomes" id="UP000037939">
    <property type="component" value="Unassembled WGS sequence"/>
</dbReference>
<gene>
    <name evidence="2" type="ORF">WG78_14570</name>
</gene>